<dbReference type="PANTHER" id="PTHR35849">
    <property type="entry name" value="BLR2341 PROTEIN"/>
    <property type="match status" value="1"/>
</dbReference>
<dbReference type="PROSITE" id="PS50801">
    <property type="entry name" value="STAS"/>
    <property type="match status" value="1"/>
</dbReference>
<dbReference type="Gene3D" id="3.30.750.24">
    <property type="entry name" value="STAS domain"/>
    <property type="match status" value="1"/>
</dbReference>
<evidence type="ECO:0000259" key="1">
    <source>
        <dbReference type="PROSITE" id="PS50801"/>
    </source>
</evidence>
<accession>A0A3S8ZSJ7</accession>
<dbReference type="InterPro" id="IPR002645">
    <property type="entry name" value="STAS_dom"/>
</dbReference>
<sequence length="117" mass="13242">MLHQAITTGCHPMPITHKIQNDLCTILIRGEISIYTSKLMQETLLELLQSEHIIHIDLSEVNEIDSAGIQLLISLKKYAHNKKTTLQFQEHSLCVLDVIDLYNIAAELGDPLVLTQR</sequence>
<dbReference type="EMBL" id="CP034433">
    <property type="protein sequence ID" value="AZN36391.1"/>
    <property type="molecule type" value="Genomic_DNA"/>
</dbReference>
<dbReference type="InterPro" id="IPR052746">
    <property type="entry name" value="MlaB_ABC_Transporter"/>
</dbReference>
<gene>
    <name evidence="2" type="ORF">EJO50_07730</name>
</gene>
<dbReference type="InterPro" id="IPR036513">
    <property type="entry name" value="STAS_dom_sf"/>
</dbReference>
<organism evidence="2 3">
    <name type="scientific">Iodobacter ciconiae</name>
    <dbReference type="NCBI Taxonomy" id="2496266"/>
    <lineage>
        <taxon>Bacteria</taxon>
        <taxon>Pseudomonadati</taxon>
        <taxon>Pseudomonadota</taxon>
        <taxon>Betaproteobacteria</taxon>
        <taxon>Neisseriales</taxon>
        <taxon>Chitinibacteraceae</taxon>
        <taxon>Iodobacter</taxon>
    </lineage>
</organism>
<reference evidence="2 3" key="1">
    <citation type="submission" date="2018-12" db="EMBL/GenBank/DDBJ databases">
        <title>Complete genome sequence of Iodobacter sp. H11R3.</title>
        <authorList>
            <person name="Bae J.-W."/>
        </authorList>
    </citation>
    <scope>NUCLEOTIDE SEQUENCE [LARGE SCALE GENOMIC DNA]</scope>
    <source>
        <strain evidence="2 3">H11R3</strain>
    </source>
</reference>
<dbReference type="AlphaFoldDB" id="A0A3S8ZSJ7"/>
<dbReference type="OrthoDB" id="8527158at2"/>
<dbReference type="CDD" id="cd07043">
    <property type="entry name" value="STAS_anti-anti-sigma_factors"/>
    <property type="match status" value="1"/>
</dbReference>
<dbReference type="Proteomes" id="UP000282438">
    <property type="component" value="Chromosome"/>
</dbReference>
<feature type="domain" description="STAS" evidence="1">
    <location>
        <begin position="13"/>
        <end position="77"/>
    </location>
</feature>
<name>A0A3S8ZSJ7_9NEIS</name>
<protein>
    <submittedName>
        <fullName evidence="2">Anti-sigma factor antagonist</fullName>
    </submittedName>
</protein>
<dbReference type="SUPFAM" id="SSF52091">
    <property type="entry name" value="SpoIIaa-like"/>
    <property type="match status" value="1"/>
</dbReference>
<dbReference type="RefSeq" id="WP_125973029.1">
    <property type="nucleotide sequence ID" value="NZ_CP034433.1"/>
</dbReference>
<dbReference type="Pfam" id="PF13466">
    <property type="entry name" value="STAS_2"/>
    <property type="match status" value="1"/>
</dbReference>
<evidence type="ECO:0000313" key="2">
    <source>
        <dbReference type="EMBL" id="AZN36391.1"/>
    </source>
</evidence>
<evidence type="ECO:0000313" key="3">
    <source>
        <dbReference type="Proteomes" id="UP000282438"/>
    </source>
</evidence>
<dbReference type="PANTHER" id="PTHR35849:SF2">
    <property type="entry name" value="BLR2341 PROTEIN"/>
    <property type="match status" value="1"/>
</dbReference>
<proteinExistence type="predicted"/>
<dbReference type="InterPro" id="IPR058548">
    <property type="entry name" value="MlaB-like_STAS"/>
</dbReference>
<dbReference type="KEGG" id="iod:EJO50_07730"/>
<keyword evidence="3" id="KW-1185">Reference proteome</keyword>